<dbReference type="RefSeq" id="WP_005183259.1">
    <property type="nucleotide sequence ID" value="NZ_CP045804.1"/>
</dbReference>
<evidence type="ECO:0000256" key="9">
    <source>
        <dbReference type="ARBA" id="ARBA00022676"/>
    </source>
</evidence>
<dbReference type="InterPro" id="IPR005764">
    <property type="entry name" value="Ade_phspho_trans"/>
</dbReference>
<dbReference type="NCBIfam" id="NF002636">
    <property type="entry name" value="PRK02304.1-5"/>
    <property type="match status" value="1"/>
</dbReference>
<comment type="catalytic activity">
    <reaction evidence="1 12">
        <text>AMP + diphosphate = 5-phospho-alpha-D-ribose 1-diphosphate + adenine</text>
        <dbReference type="Rhea" id="RHEA:16609"/>
        <dbReference type="ChEBI" id="CHEBI:16708"/>
        <dbReference type="ChEBI" id="CHEBI:33019"/>
        <dbReference type="ChEBI" id="CHEBI:58017"/>
        <dbReference type="ChEBI" id="CHEBI:456215"/>
        <dbReference type="EC" id="2.4.2.7"/>
    </reaction>
</comment>
<dbReference type="InterPro" id="IPR050054">
    <property type="entry name" value="UPRTase/APRTase"/>
</dbReference>
<name>A0A857KXH3_9ACTN</name>
<comment type="subunit">
    <text evidence="6 12">Homodimer.</text>
</comment>
<feature type="domain" description="Phosphoribosyltransferase" evidence="13">
    <location>
        <begin position="87"/>
        <end position="186"/>
    </location>
</feature>
<comment type="pathway">
    <text evidence="4 12">Purine metabolism; AMP biosynthesis via salvage pathway; AMP from adenine: step 1/1.</text>
</comment>
<dbReference type="CDD" id="cd06223">
    <property type="entry name" value="PRTases_typeI"/>
    <property type="match status" value="1"/>
</dbReference>
<dbReference type="PANTHER" id="PTHR32315:SF3">
    <property type="entry name" value="ADENINE PHOSPHORIBOSYLTRANSFERASE"/>
    <property type="match status" value="1"/>
</dbReference>
<dbReference type="EMBL" id="CP045810">
    <property type="protein sequence ID" value="QHN39592.1"/>
    <property type="molecule type" value="Genomic_DNA"/>
</dbReference>
<evidence type="ECO:0000256" key="1">
    <source>
        <dbReference type="ARBA" id="ARBA00000868"/>
    </source>
</evidence>
<dbReference type="PANTHER" id="PTHR32315">
    <property type="entry name" value="ADENINE PHOSPHORIBOSYLTRANSFERASE"/>
    <property type="match status" value="1"/>
</dbReference>
<organism evidence="14">
    <name type="scientific">Gordonia amarae</name>
    <dbReference type="NCBI Taxonomy" id="36821"/>
    <lineage>
        <taxon>Bacteria</taxon>
        <taxon>Bacillati</taxon>
        <taxon>Actinomycetota</taxon>
        <taxon>Actinomycetes</taxon>
        <taxon>Mycobacteriales</taxon>
        <taxon>Gordoniaceae</taxon>
        <taxon>Gordonia</taxon>
    </lineage>
</organism>
<evidence type="ECO:0000259" key="13">
    <source>
        <dbReference type="Pfam" id="PF00156"/>
    </source>
</evidence>
<keyword evidence="8 12" id="KW-0963">Cytoplasm</keyword>
<evidence type="ECO:0000256" key="5">
    <source>
        <dbReference type="ARBA" id="ARBA00008391"/>
    </source>
</evidence>
<comment type="function">
    <text evidence="2 12">Catalyzes a salvage reaction resulting in the formation of AMP, that is energically less costly than de novo synthesis.</text>
</comment>
<dbReference type="GO" id="GO:0002055">
    <property type="term" value="F:adenine binding"/>
    <property type="evidence" value="ECO:0007669"/>
    <property type="project" value="TreeGrafter"/>
</dbReference>
<reference evidence="14" key="1">
    <citation type="journal article" date="2021" name="Nat. Microbiol.">
        <title>Cocultivation of an ultrasmall environmental parasitic bacterium with lytic ability against bacteria associated with wastewater foams.</title>
        <authorList>
            <person name="Batinovic S."/>
            <person name="Rose J.J.A."/>
            <person name="Ratcliffe J."/>
            <person name="Seviour R.J."/>
            <person name="Petrovski S."/>
        </authorList>
    </citation>
    <scope>NUCLEOTIDE SEQUENCE</scope>
    <source>
        <strain evidence="14">CON44</strain>
    </source>
</reference>
<dbReference type="GO" id="GO:0006166">
    <property type="term" value="P:purine ribonucleoside salvage"/>
    <property type="evidence" value="ECO:0007669"/>
    <property type="project" value="UniProtKB-KW"/>
</dbReference>
<evidence type="ECO:0000256" key="7">
    <source>
        <dbReference type="ARBA" id="ARBA00011893"/>
    </source>
</evidence>
<gene>
    <name evidence="12" type="primary">apt</name>
    <name evidence="14" type="ORF">GII30_10865</name>
</gene>
<dbReference type="GO" id="GO:0044209">
    <property type="term" value="P:AMP salvage"/>
    <property type="evidence" value="ECO:0007669"/>
    <property type="project" value="UniProtKB-UniRule"/>
</dbReference>
<evidence type="ECO:0000256" key="12">
    <source>
        <dbReference type="HAMAP-Rule" id="MF_00004"/>
    </source>
</evidence>
<dbReference type="FunFam" id="3.40.50.2020:FF:000004">
    <property type="entry name" value="Adenine phosphoribosyltransferase"/>
    <property type="match status" value="1"/>
</dbReference>
<evidence type="ECO:0000256" key="6">
    <source>
        <dbReference type="ARBA" id="ARBA00011738"/>
    </source>
</evidence>
<evidence type="ECO:0000256" key="3">
    <source>
        <dbReference type="ARBA" id="ARBA00004496"/>
    </source>
</evidence>
<dbReference type="GO" id="GO:0016208">
    <property type="term" value="F:AMP binding"/>
    <property type="evidence" value="ECO:0007669"/>
    <property type="project" value="TreeGrafter"/>
</dbReference>
<evidence type="ECO:0000256" key="11">
    <source>
        <dbReference type="ARBA" id="ARBA00022726"/>
    </source>
</evidence>
<keyword evidence="10 12" id="KW-0808">Transferase</keyword>
<keyword evidence="11 12" id="KW-0660">Purine salvage</keyword>
<dbReference type="UniPathway" id="UPA00588">
    <property type="reaction ID" value="UER00646"/>
</dbReference>
<accession>A0A857KXH3</accession>
<dbReference type="EC" id="2.4.2.7" evidence="7 12"/>
<dbReference type="InterPro" id="IPR000836">
    <property type="entry name" value="PRTase_dom"/>
</dbReference>
<evidence type="ECO:0000256" key="2">
    <source>
        <dbReference type="ARBA" id="ARBA00003968"/>
    </source>
</evidence>
<dbReference type="InterPro" id="IPR029057">
    <property type="entry name" value="PRTase-like"/>
</dbReference>
<protein>
    <recommendedName>
        <fullName evidence="7 12">Adenine phosphoribosyltransferase</fullName>
        <shortName evidence="12">APRT</shortName>
        <ecNumber evidence="7 12">2.4.2.7</ecNumber>
    </recommendedName>
</protein>
<dbReference type="GO" id="GO:0003999">
    <property type="term" value="F:adenine phosphoribosyltransferase activity"/>
    <property type="evidence" value="ECO:0007669"/>
    <property type="project" value="UniProtKB-UniRule"/>
</dbReference>
<dbReference type="HAMAP" id="MF_00004">
    <property type="entry name" value="Aden_phosphoribosyltr"/>
    <property type="match status" value="1"/>
</dbReference>
<comment type="similarity">
    <text evidence="5 12">Belongs to the purine/pyrimidine phosphoribosyltransferase family.</text>
</comment>
<dbReference type="GO" id="GO:0006168">
    <property type="term" value="P:adenine salvage"/>
    <property type="evidence" value="ECO:0007669"/>
    <property type="project" value="InterPro"/>
</dbReference>
<evidence type="ECO:0000256" key="10">
    <source>
        <dbReference type="ARBA" id="ARBA00022679"/>
    </source>
</evidence>
<dbReference type="AlphaFoldDB" id="A0A857KXH3"/>
<keyword evidence="9 12" id="KW-0328">Glycosyltransferase</keyword>
<dbReference type="Pfam" id="PF00156">
    <property type="entry name" value="Pribosyltran"/>
    <property type="match status" value="1"/>
</dbReference>
<evidence type="ECO:0000256" key="4">
    <source>
        <dbReference type="ARBA" id="ARBA00004659"/>
    </source>
</evidence>
<proteinExistence type="inferred from homology"/>
<dbReference type="GO" id="GO:0005737">
    <property type="term" value="C:cytoplasm"/>
    <property type="evidence" value="ECO:0007669"/>
    <property type="project" value="UniProtKB-SubCell"/>
</dbReference>
<dbReference type="Gene3D" id="3.40.50.2020">
    <property type="match status" value="1"/>
</dbReference>
<evidence type="ECO:0000256" key="8">
    <source>
        <dbReference type="ARBA" id="ARBA00022490"/>
    </source>
</evidence>
<evidence type="ECO:0000313" key="14">
    <source>
        <dbReference type="EMBL" id="QHN39592.1"/>
    </source>
</evidence>
<sequence>MSRSGGCTHARRACYSSPVTPSDDRPAANTSHDTLAEARAAIARHTRLVADFPSPGVQFKDLTPVLAESGGFASIITALAHGCPEVDLVGGIDARGFLLGGAVARELGVGVLAVRKKGKLPPPVHTVTYDLEYGSAALEIPAEGLDLTGRRVLLVDDVLATGGTAVAAATLMREAGAHVVRVSVIMELTALAGRATITRGIGSDVEVHALVAD</sequence>
<comment type="subcellular location">
    <subcellularLocation>
        <location evidence="3 12">Cytoplasm</location>
    </subcellularLocation>
</comment>
<dbReference type="SUPFAM" id="SSF53271">
    <property type="entry name" value="PRTase-like"/>
    <property type="match status" value="1"/>
</dbReference>